<organism evidence="2 3">
    <name type="scientific">Actinomadura citrea</name>
    <dbReference type="NCBI Taxonomy" id="46158"/>
    <lineage>
        <taxon>Bacteria</taxon>
        <taxon>Bacillati</taxon>
        <taxon>Actinomycetota</taxon>
        <taxon>Actinomycetes</taxon>
        <taxon>Streptosporangiales</taxon>
        <taxon>Thermomonosporaceae</taxon>
        <taxon>Actinomadura</taxon>
    </lineage>
</organism>
<proteinExistence type="predicted"/>
<protein>
    <submittedName>
        <fullName evidence="2">Uncharacterized protein</fullName>
    </submittedName>
</protein>
<evidence type="ECO:0000313" key="2">
    <source>
        <dbReference type="EMBL" id="NYE12896.1"/>
    </source>
</evidence>
<dbReference type="Proteomes" id="UP000591272">
    <property type="component" value="Unassembled WGS sequence"/>
</dbReference>
<feature type="region of interest" description="Disordered" evidence="1">
    <location>
        <begin position="57"/>
        <end position="85"/>
    </location>
</feature>
<accession>A0A7Y9GAN0</accession>
<reference evidence="2 3" key="1">
    <citation type="submission" date="2020-07" db="EMBL/GenBank/DDBJ databases">
        <title>Sequencing the genomes of 1000 actinobacteria strains.</title>
        <authorList>
            <person name="Klenk H.-P."/>
        </authorList>
    </citation>
    <scope>NUCLEOTIDE SEQUENCE [LARGE SCALE GENOMIC DNA]</scope>
    <source>
        <strain evidence="2 3">DSM 43461</strain>
    </source>
</reference>
<feature type="compositionally biased region" description="Low complexity" evidence="1">
    <location>
        <begin position="68"/>
        <end position="85"/>
    </location>
</feature>
<gene>
    <name evidence="2" type="ORF">BJ999_003192</name>
</gene>
<sequence length="85" mass="8769">MGRGRESVTEPGGRRSGAAAVARGEWRISAPGRRDGAVEDEQRFIADVGDLRQMAVSAEGQRRPHGVPAASRAAGARPASGTTGT</sequence>
<dbReference type="EMBL" id="JACCBT010000001">
    <property type="protein sequence ID" value="NYE12896.1"/>
    <property type="molecule type" value="Genomic_DNA"/>
</dbReference>
<feature type="region of interest" description="Disordered" evidence="1">
    <location>
        <begin position="1"/>
        <end position="40"/>
    </location>
</feature>
<dbReference type="AlphaFoldDB" id="A0A7Y9GAN0"/>
<evidence type="ECO:0000313" key="3">
    <source>
        <dbReference type="Proteomes" id="UP000591272"/>
    </source>
</evidence>
<name>A0A7Y9GAN0_9ACTN</name>
<keyword evidence="3" id="KW-1185">Reference proteome</keyword>
<evidence type="ECO:0000256" key="1">
    <source>
        <dbReference type="SAM" id="MobiDB-lite"/>
    </source>
</evidence>
<comment type="caution">
    <text evidence="2">The sequence shown here is derived from an EMBL/GenBank/DDBJ whole genome shotgun (WGS) entry which is preliminary data.</text>
</comment>